<accession>A0A2T3JW37</accession>
<evidence type="ECO:0000256" key="1">
    <source>
        <dbReference type="SAM" id="MobiDB-lite"/>
    </source>
</evidence>
<dbReference type="RefSeq" id="WP_107191897.1">
    <property type="nucleotide sequence ID" value="NZ_PYMN01000051.1"/>
</dbReference>
<reference evidence="5 6" key="1">
    <citation type="submission" date="2018-03" db="EMBL/GenBank/DDBJ databases">
        <title>Whole genome sequencing of Histamine producing bacteria.</title>
        <authorList>
            <person name="Butler K."/>
        </authorList>
    </citation>
    <scope>NUCLEOTIDE SEQUENCE [LARGE SCALE GENOMIC DNA]</scope>
    <source>
        <strain evidence="4 6">FS-6.1</strain>
        <strain evidence="3 5">FS-6.2</strain>
    </source>
</reference>
<sequence>MSSTLLSFLIASSVINPVINSNNEDVVNNSYNENNLTVVNPRSSDEILTNPGIGFTELQRVVSNDPDNPFYEDKPIISYPNTSTLYYRWYWDQLTTATDSHLNKAMLEEKIDSVLKIAAAVNKKVVIRFMALRGKNDPIYDKDVNKDSSGIPCWLVQELYGHGLNGGSCHLSDDEAIRMFKNPWFIHRMQQFLDALGKRYDNNKTLLRIDMGMVGTWGEWNLSGYAPSTSQSVGLTDNGYTLHDLEPYIDELSHAFPHTPKTMLGTNKGDFLSYATLHGFGWRVDCLGDWSKGWSEMQNGYPGLIAHASDTQTNTVPDILFTQRWKKSAVDFEICQDSLQDWSRTSNPLHLTYDQVQKTFNFALEEHASLINAKSHPIPEQYQSLLKGFLNKLGYRYQLNQVDYSREVPQGGTLTINSQWQNLGVAPSYTNYPVTWRLRTTNGDIVAYYTSIANIKNWLPANHYEDQSPIYKISDHFQLSPHIAKGQYFVDVGLVAKNTHMAKVLLANDTKMTTDKGLPYILNNNSDVDTPSKGSDVDTPNKGSDHHQYSDNSGQYVPDNRGQYVPDNRGQYVPDNRGQYIPMDNGQYAAITSEKIKNNNDIAPYLDNYSLYSHQKMDKKSALFYVSQHSDKYIKQQNNVGRWHEITTINVI</sequence>
<organism evidence="4 6">
    <name type="scientific">Photobacterium phosphoreum</name>
    <dbReference type="NCBI Taxonomy" id="659"/>
    <lineage>
        <taxon>Bacteria</taxon>
        <taxon>Pseudomonadati</taxon>
        <taxon>Pseudomonadota</taxon>
        <taxon>Gammaproteobacteria</taxon>
        <taxon>Vibrionales</taxon>
        <taxon>Vibrionaceae</taxon>
        <taxon>Photobacterium</taxon>
    </lineage>
</organism>
<evidence type="ECO:0000313" key="3">
    <source>
        <dbReference type="EMBL" id="PSU26830.1"/>
    </source>
</evidence>
<evidence type="ECO:0000313" key="6">
    <source>
        <dbReference type="Proteomes" id="UP000241618"/>
    </source>
</evidence>
<keyword evidence="5" id="KW-1185">Reference proteome</keyword>
<dbReference type="EMBL" id="PYMO01000002">
    <property type="protein sequence ID" value="PSU26830.1"/>
    <property type="molecule type" value="Genomic_DNA"/>
</dbReference>
<feature type="domain" description="DUF4832" evidence="2">
    <location>
        <begin position="363"/>
        <end position="500"/>
    </location>
</feature>
<dbReference type="AlphaFoldDB" id="A0A2T3JW37"/>
<dbReference type="EMBL" id="PYMP01000002">
    <property type="protein sequence ID" value="PSU53511.1"/>
    <property type="molecule type" value="Genomic_DNA"/>
</dbReference>
<gene>
    <name evidence="4" type="ORF">C9J18_03595</name>
    <name evidence="3" type="ORF">CTM96_04495</name>
</gene>
<dbReference type="Pfam" id="PF16116">
    <property type="entry name" value="DUF4832"/>
    <property type="match status" value="1"/>
</dbReference>
<dbReference type="InterPro" id="IPR032267">
    <property type="entry name" value="DUF4832"/>
</dbReference>
<proteinExistence type="predicted"/>
<evidence type="ECO:0000313" key="4">
    <source>
        <dbReference type="EMBL" id="PSU53511.1"/>
    </source>
</evidence>
<feature type="compositionally biased region" description="Polar residues" evidence="1">
    <location>
        <begin position="522"/>
        <end position="533"/>
    </location>
</feature>
<feature type="region of interest" description="Disordered" evidence="1">
    <location>
        <begin position="520"/>
        <end position="565"/>
    </location>
</feature>
<name>A0A2T3JW37_PHOPO</name>
<evidence type="ECO:0000313" key="5">
    <source>
        <dbReference type="Proteomes" id="UP000241405"/>
    </source>
</evidence>
<comment type="caution">
    <text evidence="4">The sequence shown here is derived from an EMBL/GenBank/DDBJ whole genome shotgun (WGS) entry which is preliminary data.</text>
</comment>
<dbReference type="Proteomes" id="UP000241405">
    <property type="component" value="Unassembled WGS sequence"/>
</dbReference>
<protein>
    <recommendedName>
        <fullName evidence="2">DUF4832 domain-containing protein</fullName>
    </recommendedName>
</protein>
<dbReference type="Proteomes" id="UP000241618">
    <property type="component" value="Unassembled WGS sequence"/>
</dbReference>
<evidence type="ECO:0000259" key="2">
    <source>
        <dbReference type="Pfam" id="PF16116"/>
    </source>
</evidence>